<evidence type="ECO:0000313" key="4">
    <source>
        <dbReference type="Proteomes" id="UP001597090"/>
    </source>
</evidence>
<name>A0ABW2YLW6_9GAMM</name>
<dbReference type="PANTHER" id="PTHR21180">
    <property type="entry name" value="ENDONUCLEASE/EXONUCLEASE/PHOSPHATASE FAMILY DOMAIN-CONTAINING PROTEIN 1"/>
    <property type="match status" value="1"/>
</dbReference>
<dbReference type="Pfam" id="PF12836">
    <property type="entry name" value="HHH_3"/>
    <property type="match status" value="1"/>
</dbReference>
<dbReference type="GO" id="GO:0003677">
    <property type="term" value="F:DNA binding"/>
    <property type="evidence" value="ECO:0007669"/>
    <property type="project" value="UniProtKB-KW"/>
</dbReference>
<keyword evidence="4" id="KW-1185">Reference proteome</keyword>
<keyword evidence="3" id="KW-0238">DNA-binding</keyword>
<accession>A0ABW2YLW6</accession>
<dbReference type="InterPro" id="IPR010994">
    <property type="entry name" value="RuvA_2-like"/>
</dbReference>
<feature type="region of interest" description="Disordered" evidence="1">
    <location>
        <begin position="101"/>
        <end position="120"/>
    </location>
</feature>
<dbReference type="Proteomes" id="UP001597090">
    <property type="component" value="Unassembled WGS sequence"/>
</dbReference>
<organism evidence="3 4">
    <name type="scientific">Lysobacter koreensis</name>
    <dbReference type="NCBI Taxonomy" id="266122"/>
    <lineage>
        <taxon>Bacteria</taxon>
        <taxon>Pseudomonadati</taxon>
        <taxon>Pseudomonadota</taxon>
        <taxon>Gammaproteobacteria</taxon>
        <taxon>Lysobacterales</taxon>
        <taxon>Lysobacteraceae</taxon>
        <taxon>Lysobacter</taxon>
    </lineage>
</organism>
<protein>
    <submittedName>
        <fullName evidence="3">ComEA family DNA-binding protein</fullName>
    </submittedName>
</protein>
<dbReference type="PANTHER" id="PTHR21180:SF32">
    <property type="entry name" value="ENDONUCLEASE_EXONUCLEASE_PHOSPHATASE FAMILY DOMAIN-CONTAINING PROTEIN 1"/>
    <property type="match status" value="1"/>
</dbReference>
<feature type="chain" id="PRO_5045968342" evidence="2">
    <location>
        <begin position="29"/>
        <end position="120"/>
    </location>
</feature>
<comment type="caution">
    <text evidence="3">The sequence shown here is derived from an EMBL/GenBank/DDBJ whole genome shotgun (WGS) entry which is preliminary data.</text>
</comment>
<proteinExistence type="predicted"/>
<keyword evidence="2" id="KW-0732">Signal</keyword>
<evidence type="ECO:0000256" key="1">
    <source>
        <dbReference type="SAM" id="MobiDB-lite"/>
    </source>
</evidence>
<dbReference type="InterPro" id="IPR051675">
    <property type="entry name" value="Endo/Exo/Phosphatase_dom_1"/>
</dbReference>
<dbReference type="EMBL" id="JBHTIH010000003">
    <property type="protein sequence ID" value="MFD0739377.1"/>
    <property type="molecule type" value="Genomic_DNA"/>
</dbReference>
<dbReference type="RefSeq" id="WP_386812375.1">
    <property type="nucleotide sequence ID" value="NZ_JBHTIH010000003.1"/>
</dbReference>
<evidence type="ECO:0000313" key="3">
    <source>
        <dbReference type="EMBL" id="MFD0739377.1"/>
    </source>
</evidence>
<dbReference type="Gene3D" id="1.10.150.280">
    <property type="entry name" value="AF1531-like domain"/>
    <property type="match status" value="1"/>
</dbReference>
<gene>
    <name evidence="3" type="ORF">ACFQZQ_08800</name>
</gene>
<dbReference type="InterPro" id="IPR004509">
    <property type="entry name" value="Competence_ComEA_HhH"/>
</dbReference>
<dbReference type="SUPFAM" id="SSF47781">
    <property type="entry name" value="RuvA domain 2-like"/>
    <property type="match status" value="1"/>
</dbReference>
<reference evidence="4" key="1">
    <citation type="journal article" date="2019" name="Int. J. Syst. Evol. Microbiol.">
        <title>The Global Catalogue of Microorganisms (GCM) 10K type strain sequencing project: providing services to taxonomists for standard genome sequencing and annotation.</title>
        <authorList>
            <consortium name="The Broad Institute Genomics Platform"/>
            <consortium name="The Broad Institute Genome Sequencing Center for Infectious Disease"/>
            <person name="Wu L."/>
            <person name="Ma J."/>
        </authorList>
    </citation>
    <scope>NUCLEOTIDE SEQUENCE [LARGE SCALE GENOMIC DNA]</scope>
    <source>
        <strain evidence="4">CCUG 55491</strain>
    </source>
</reference>
<sequence>MKSFATTLKSLVLSLLLAGSALSASAFAAETVNINSADAATIDRVLLNVGPSKAEAIVAYRKANGAFRSAEQLALVKGIGLKTIEKNRDRIVVGGGGAARKPAAAARVAPRAAPRSTAKR</sequence>
<evidence type="ECO:0000256" key="2">
    <source>
        <dbReference type="SAM" id="SignalP"/>
    </source>
</evidence>
<dbReference type="NCBIfam" id="TIGR00426">
    <property type="entry name" value="competence protein ComEA helix-hairpin-helix repeat region"/>
    <property type="match status" value="1"/>
</dbReference>
<feature type="signal peptide" evidence="2">
    <location>
        <begin position="1"/>
        <end position="28"/>
    </location>
</feature>